<accession>A0ACB1AMS1</accession>
<sequence>MVPAILLDYILLPNFKLNERAEKVENTQEDGLKFTKYQISNIYNPKARFSFCHEEHGLKMGDESIFLVKIKKMKEEN</sequence>
<reference evidence="1" key="1">
    <citation type="submission" date="2023-11" db="EMBL/GenBank/DDBJ databases">
        <authorList>
            <person name="Poullet M."/>
        </authorList>
    </citation>
    <scope>NUCLEOTIDE SEQUENCE</scope>
    <source>
        <strain evidence="1">E1834</strain>
    </source>
</reference>
<evidence type="ECO:0000313" key="1">
    <source>
        <dbReference type="EMBL" id="CAK5091403.1"/>
    </source>
</evidence>
<gene>
    <name evidence="1" type="ORF">MENTE1834_LOCUS39239</name>
</gene>
<name>A0ACB1AMS1_MELEN</name>
<keyword evidence="2" id="KW-1185">Reference proteome</keyword>
<protein>
    <submittedName>
        <fullName evidence="1">Uncharacterized protein</fullName>
    </submittedName>
</protein>
<proteinExistence type="predicted"/>
<comment type="caution">
    <text evidence="1">The sequence shown here is derived from an EMBL/GenBank/DDBJ whole genome shotgun (WGS) entry which is preliminary data.</text>
</comment>
<dbReference type="EMBL" id="CAVMJV010000088">
    <property type="protein sequence ID" value="CAK5091403.1"/>
    <property type="molecule type" value="Genomic_DNA"/>
</dbReference>
<dbReference type="Proteomes" id="UP001497535">
    <property type="component" value="Unassembled WGS sequence"/>
</dbReference>
<organism evidence="1 2">
    <name type="scientific">Meloidogyne enterolobii</name>
    <name type="common">Root-knot nematode worm</name>
    <name type="synonym">Meloidogyne mayaguensis</name>
    <dbReference type="NCBI Taxonomy" id="390850"/>
    <lineage>
        <taxon>Eukaryota</taxon>
        <taxon>Metazoa</taxon>
        <taxon>Ecdysozoa</taxon>
        <taxon>Nematoda</taxon>
        <taxon>Chromadorea</taxon>
        <taxon>Rhabditida</taxon>
        <taxon>Tylenchina</taxon>
        <taxon>Tylenchomorpha</taxon>
        <taxon>Tylenchoidea</taxon>
        <taxon>Meloidogynidae</taxon>
        <taxon>Meloidogyninae</taxon>
        <taxon>Meloidogyne</taxon>
    </lineage>
</organism>
<evidence type="ECO:0000313" key="2">
    <source>
        <dbReference type="Proteomes" id="UP001497535"/>
    </source>
</evidence>